<evidence type="ECO:0000256" key="2">
    <source>
        <dbReference type="ARBA" id="ARBA00023211"/>
    </source>
</evidence>
<dbReference type="GO" id="GO:0006094">
    <property type="term" value="P:gluconeogenesis"/>
    <property type="evidence" value="ECO:0007669"/>
    <property type="project" value="UniProtKB-UniRule"/>
</dbReference>
<dbReference type="HOGENOM" id="CLU_028392_2_0_9"/>
<comment type="catalytic activity">
    <reaction evidence="4">
        <text>beta-D-fructose 1,6-bisphosphate + H2O = beta-D-fructose 6-phosphate + phosphate</text>
        <dbReference type="Rhea" id="RHEA:11064"/>
        <dbReference type="ChEBI" id="CHEBI:15377"/>
        <dbReference type="ChEBI" id="CHEBI:32966"/>
        <dbReference type="ChEBI" id="CHEBI:43474"/>
        <dbReference type="ChEBI" id="CHEBI:57634"/>
        <dbReference type="EC" id="3.1.3.11"/>
    </reaction>
</comment>
<dbReference type="STRING" id="537013.CLOSTMETH_01427"/>
<gene>
    <name evidence="4" type="primary">fbp</name>
    <name evidence="5" type="ORF">CLOSTMETH_01427</name>
</gene>
<dbReference type="HAMAP" id="MF_01854">
    <property type="entry name" value="FBPase_class3"/>
    <property type="match status" value="1"/>
</dbReference>
<dbReference type="AlphaFoldDB" id="C0EC58"/>
<dbReference type="InterPro" id="IPR029052">
    <property type="entry name" value="Metallo-depent_PP-like"/>
</dbReference>
<keyword evidence="1 4" id="KW-0378">Hydrolase</keyword>
<evidence type="ECO:0000313" key="6">
    <source>
        <dbReference type="Proteomes" id="UP000003340"/>
    </source>
</evidence>
<evidence type="ECO:0000256" key="1">
    <source>
        <dbReference type="ARBA" id="ARBA00022801"/>
    </source>
</evidence>
<keyword evidence="2 4" id="KW-0464">Manganese</keyword>
<evidence type="ECO:0000256" key="3">
    <source>
        <dbReference type="ARBA" id="ARBA00023277"/>
    </source>
</evidence>
<dbReference type="EMBL" id="ACEC01000046">
    <property type="protein sequence ID" value="EEG30948.1"/>
    <property type="molecule type" value="Genomic_DNA"/>
</dbReference>
<keyword evidence="6" id="KW-1185">Reference proteome</keyword>
<dbReference type="GO" id="GO:0042132">
    <property type="term" value="F:fructose 1,6-bisphosphate 1-phosphatase activity"/>
    <property type="evidence" value="ECO:0007669"/>
    <property type="project" value="UniProtKB-UniRule"/>
</dbReference>
<accession>C0EC58</accession>
<dbReference type="SUPFAM" id="SSF56300">
    <property type="entry name" value="Metallo-dependent phosphatases"/>
    <property type="match status" value="1"/>
</dbReference>
<name>C0EC58_9FIRM</name>
<keyword evidence="3 4" id="KW-0119">Carbohydrate metabolism</keyword>
<dbReference type="Gene3D" id="3.60.21.10">
    <property type="match status" value="1"/>
</dbReference>
<dbReference type="eggNOG" id="COG3855">
    <property type="taxonomic scope" value="Bacteria"/>
</dbReference>
<organism evidence="5 6">
    <name type="scientific">[Clostridium] methylpentosum DSM 5476</name>
    <dbReference type="NCBI Taxonomy" id="537013"/>
    <lineage>
        <taxon>Bacteria</taxon>
        <taxon>Bacillati</taxon>
        <taxon>Bacillota</taxon>
        <taxon>Clostridia</taxon>
        <taxon>Eubacteriales</taxon>
        <taxon>Oscillospiraceae</taxon>
        <taxon>Oscillospiraceae incertae sedis</taxon>
    </lineage>
</organism>
<comment type="caution">
    <text evidence="5">The sequence shown here is derived from an EMBL/GenBank/DDBJ whole genome shotgun (WGS) entry which is preliminary data.</text>
</comment>
<dbReference type="UniPathway" id="UPA00138"/>
<dbReference type="InterPro" id="IPR009164">
    <property type="entry name" value="FBPtase_class3"/>
</dbReference>
<evidence type="ECO:0000313" key="5">
    <source>
        <dbReference type="EMBL" id="EEG30948.1"/>
    </source>
</evidence>
<sequence>MIDQHYLRLLAKGYPTIEAAAAEMINLKATMSLPKGTEYFFSDLHGEHEAFIHMLRSASGIIRTKIDELFEKSITEPERTALAALIYHPEQELRRLSSLDACTDDWCRITIYRLVEVCKEVSSKSTRAQARRKMPHGFEDVIEELLHTGDSYNKSHYFNQIINTVIETEIAQELITGLCTLIGRLAVARLHIIGDIFDRGPHADAILEELTHYNVDIQWGNHDISWMGAAAGSWPLIANVLRLGISFNSFDLLEDGYGINLRPLSTFAAQVYKDDPCSVFTPRILDENQYDPVDIQLAAKMYKAMAIIQFKLEGQLIERHPEYKMDGRLLLSKTDFKKGTVTIEGKEYPLRDTFFPTVDPNRPLALTPQEQELMLTISASFRHSERLQRHIKFLYDHGGMYLKCNDNLLYHGCIPLTEEGEFVKVELDGKQLSGQAYLDAIDAKVRAAYFAPVGSQERGNALDFLYYLWCGKHSPLFGKSKMASFERTFLEDKATHKEEMNPYYRLVEQRDICERVLREFGLDPARAHIVNGHVPVKIKQGESPVKGDGLLFLIDGGMSKAYRSQTGIGGYTLIYSSRYLALAQHKPFLHAPDDTPVEVAPSVQIVELMKRRMSVSDTDEGKEIARQIQELQALLTAYRTGQIKERSS</sequence>
<dbReference type="EC" id="3.1.3.11" evidence="4"/>
<dbReference type="Proteomes" id="UP000003340">
    <property type="component" value="Unassembled WGS sequence"/>
</dbReference>
<comment type="similarity">
    <text evidence="4">Belongs to the FBPase class 3 family.</text>
</comment>
<dbReference type="Pfam" id="PF06874">
    <property type="entry name" value="FBPase_2"/>
    <property type="match status" value="1"/>
</dbReference>
<comment type="cofactor">
    <cofactor evidence="4">
        <name>Mn(2+)</name>
        <dbReference type="ChEBI" id="CHEBI:29035"/>
    </cofactor>
</comment>
<comment type="pathway">
    <text evidence="4">Carbohydrate biosynthesis; gluconeogenesis.</text>
</comment>
<reference evidence="5 6" key="1">
    <citation type="submission" date="2009-01" db="EMBL/GenBank/DDBJ databases">
        <authorList>
            <person name="Fulton L."/>
            <person name="Clifton S."/>
            <person name="Fulton B."/>
            <person name="Xu J."/>
            <person name="Minx P."/>
            <person name="Pepin K.H."/>
            <person name="Johnson M."/>
            <person name="Bhonagiri V."/>
            <person name="Nash W.E."/>
            <person name="Mardis E.R."/>
            <person name="Wilson R.K."/>
        </authorList>
    </citation>
    <scope>NUCLEOTIDE SEQUENCE [LARGE SCALE GENOMIC DNA]</scope>
    <source>
        <strain evidence="5 6">DSM 5476</strain>
    </source>
</reference>
<protein>
    <recommendedName>
        <fullName evidence="4">Fructose-1,6-bisphosphatase class 3</fullName>
        <shortName evidence="4">FBPase class 3</shortName>
        <ecNumber evidence="4">3.1.3.11</ecNumber>
    </recommendedName>
    <alternativeName>
        <fullName evidence="4">D-fructose-1,6-bisphosphate 1-phosphohydrolase class 3</fullName>
    </alternativeName>
</protein>
<evidence type="ECO:0000256" key="4">
    <source>
        <dbReference type="HAMAP-Rule" id="MF_01854"/>
    </source>
</evidence>
<proteinExistence type="inferred from homology"/>
<reference evidence="5 6" key="2">
    <citation type="submission" date="2009-02" db="EMBL/GenBank/DDBJ databases">
        <title>Draft genome sequence of Clostridium methylpentosum (DSM 5476).</title>
        <authorList>
            <person name="Sudarsanam P."/>
            <person name="Ley R."/>
            <person name="Guruge J."/>
            <person name="Turnbaugh P.J."/>
            <person name="Mahowald M."/>
            <person name="Liep D."/>
            <person name="Gordon J."/>
        </authorList>
    </citation>
    <scope>NUCLEOTIDE SEQUENCE [LARGE SCALE GENOMIC DNA]</scope>
    <source>
        <strain evidence="5 6">DSM 5476</strain>
    </source>
</reference>